<accession>X0V6A1</accession>
<dbReference type="Pfam" id="PF07676">
    <property type="entry name" value="PD40"/>
    <property type="match status" value="1"/>
</dbReference>
<name>X0V6A1_9ZZZZ</name>
<sequence length="282" mass="31780">RSELADQIVEKVREVERNSMGRVHDCYIWAQFLGPLGARKQTFLLLRESKYLGCCYGLNLVESLAQCGTIEDVPALIDAIDKETDGASGVVNKALQKLTGVKMPLKDGFFTDKVAWQNWWKKNKDKTDVQVEGEGLTERNTSEKRILSKTVRQMLMPNGMRSPRDFSWFPDSQKIAIRLAQRIVVVEVESGKIKILSEPNVKHCNPACAPDGKTIAYIGPMGEHSTIWVMDINGENKKPLVNVRCWHRPVWSADGKHLVFTERNNDIWVVNADGSGLKQLTS</sequence>
<proteinExistence type="inferred from homology"/>
<comment type="caution">
    <text evidence="2">The sequence shown here is derived from an EMBL/GenBank/DDBJ whole genome shotgun (WGS) entry which is preliminary data.</text>
</comment>
<dbReference type="AlphaFoldDB" id="X0V6A1"/>
<feature type="non-terminal residue" evidence="2">
    <location>
        <position position="282"/>
    </location>
</feature>
<evidence type="ECO:0008006" key="3">
    <source>
        <dbReference type="Google" id="ProtNLM"/>
    </source>
</evidence>
<feature type="non-terminal residue" evidence="2">
    <location>
        <position position="1"/>
    </location>
</feature>
<comment type="similarity">
    <text evidence="1">Belongs to the TolB family.</text>
</comment>
<evidence type="ECO:0000256" key="1">
    <source>
        <dbReference type="ARBA" id="ARBA00009820"/>
    </source>
</evidence>
<dbReference type="InterPro" id="IPR011042">
    <property type="entry name" value="6-blade_b-propeller_TolB-like"/>
</dbReference>
<dbReference type="EMBL" id="BARS01015950">
    <property type="protein sequence ID" value="GAF96175.1"/>
    <property type="molecule type" value="Genomic_DNA"/>
</dbReference>
<dbReference type="InterPro" id="IPR011659">
    <property type="entry name" value="WD40"/>
</dbReference>
<dbReference type="PANTHER" id="PTHR36842:SF1">
    <property type="entry name" value="PROTEIN TOLB"/>
    <property type="match status" value="1"/>
</dbReference>
<evidence type="ECO:0000313" key="2">
    <source>
        <dbReference type="EMBL" id="GAF96175.1"/>
    </source>
</evidence>
<reference evidence="2" key="1">
    <citation type="journal article" date="2014" name="Front. Microbiol.">
        <title>High frequency of phylogenetically diverse reductive dehalogenase-homologous genes in deep subseafloor sedimentary metagenomes.</title>
        <authorList>
            <person name="Kawai M."/>
            <person name="Futagami T."/>
            <person name="Toyoda A."/>
            <person name="Takaki Y."/>
            <person name="Nishi S."/>
            <person name="Hori S."/>
            <person name="Arai W."/>
            <person name="Tsubouchi T."/>
            <person name="Morono Y."/>
            <person name="Uchiyama I."/>
            <person name="Ito T."/>
            <person name="Fujiyama A."/>
            <person name="Inagaki F."/>
            <person name="Takami H."/>
        </authorList>
    </citation>
    <scope>NUCLEOTIDE SEQUENCE</scope>
    <source>
        <strain evidence="2">Expedition CK06-06</strain>
    </source>
</reference>
<dbReference type="Gene3D" id="2.120.10.30">
    <property type="entry name" value="TolB, C-terminal domain"/>
    <property type="match status" value="1"/>
</dbReference>
<dbReference type="SUPFAM" id="SSF69304">
    <property type="entry name" value="Tricorn protease N-terminal domain"/>
    <property type="match status" value="1"/>
</dbReference>
<organism evidence="2">
    <name type="scientific">marine sediment metagenome</name>
    <dbReference type="NCBI Taxonomy" id="412755"/>
    <lineage>
        <taxon>unclassified sequences</taxon>
        <taxon>metagenomes</taxon>
        <taxon>ecological metagenomes</taxon>
    </lineage>
</organism>
<dbReference type="PANTHER" id="PTHR36842">
    <property type="entry name" value="PROTEIN TOLB HOMOLOG"/>
    <property type="match status" value="1"/>
</dbReference>
<protein>
    <recommendedName>
        <fullName evidence="3">Dipeptidylpeptidase IV N-terminal domain-containing protein</fullName>
    </recommendedName>
</protein>
<gene>
    <name evidence="2" type="ORF">S01H1_26325</name>
</gene>